<dbReference type="AlphaFoldDB" id="A0A9D3WYG6"/>
<dbReference type="Proteomes" id="UP000827986">
    <property type="component" value="Unassembled WGS sequence"/>
</dbReference>
<name>A0A9D3WYG6_9SAUR</name>
<evidence type="ECO:0000313" key="1">
    <source>
        <dbReference type="EMBL" id="KAH1170434.1"/>
    </source>
</evidence>
<keyword evidence="2" id="KW-1185">Reference proteome</keyword>
<sequence length="79" mass="9030">MVLLPWLENDRICKFEDQIGRPTVKFHCIIHLENLCAKISNSELNVMNTVVRIVNFLVAQSALTHRQIQALPEETDSAL</sequence>
<dbReference type="PANTHER" id="PTHR45913:SF5">
    <property type="entry name" value="GENERAL TRANSCRIPTION FACTOR II-I REPEAT DOMAIN-CONTAINING PROTEIN 2A-LIKE PROTEIN"/>
    <property type="match status" value="1"/>
</dbReference>
<accession>A0A9D3WYG6</accession>
<proteinExistence type="predicted"/>
<comment type="caution">
    <text evidence="1">The sequence shown here is derived from an EMBL/GenBank/DDBJ whole genome shotgun (WGS) entry which is preliminary data.</text>
</comment>
<protein>
    <submittedName>
        <fullName evidence="1">Uncharacterized protein</fullName>
    </submittedName>
</protein>
<organism evidence="1 2">
    <name type="scientific">Mauremys mutica</name>
    <name type="common">yellowpond turtle</name>
    <dbReference type="NCBI Taxonomy" id="74926"/>
    <lineage>
        <taxon>Eukaryota</taxon>
        <taxon>Metazoa</taxon>
        <taxon>Chordata</taxon>
        <taxon>Craniata</taxon>
        <taxon>Vertebrata</taxon>
        <taxon>Euteleostomi</taxon>
        <taxon>Archelosauria</taxon>
        <taxon>Testudinata</taxon>
        <taxon>Testudines</taxon>
        <taxon>Cryptodira</taxon>
        <taxon>Durocryptodira</taxon>
        <taxon>Testudinoidea</taxon>
        <taxon>Geoemydidae</taxon>
        <taxon>Geoemydinae</taxon>
        <taxon>Mauremys</taxon>
    </lineage>
</organism>
<reference evidence="1" key="1">
    <citation type="submission" date="2021-09" db="EMBL/GenBank/DDBJ databases">
        <title>The genome of Mauremys mutica provides insights into the evolution of semi-aquatic lifestyle.</title>
        <authorList>
            <person name="Gong S."/>
            <person name="Gao Y."/>
        </authorList>
    </citation>
    <scope>NUCLEOTIDE SEQUENCE</scope>
    <source>
        <strain evidence="1">MM-2020</strain>
        <tissue evidence="1">Muscle</tissue>
    </source>
</reference>
<dbReference type="EMBL" id="JAHDVG010000484">
    <property type="protein sequence ID" value="KAH1170434.1"/>
    <property type="molecule type" value="Genomic_DNA"/>
</dbReference>
<dbReference type="PANTHER" id="PTHR45913">
    <property type="entry name" value="EPM2A-INTERACTING PROTEIN 1"/>
    <property type="match status" value="1"/>
</dbReference>
<gene>
    <name evidence="1" type="ORF">KIL84_001419</name>
</gene>
<evidence type="ECO:0000313" key="2">
    <source>
        <dbReference type="Proteomes" id="UP000827986"/>
    </source>
</evidence>